<accession>A0A133ZN27</accession>
<dbReference type="STRING" id="467210.HMPREF1866_01769"/>
<dbReference type="RefSeq" id="WP_060931473.1">
    <property type="nucleotide sequence ID" value="NZ_KQ959833.1"/>
</dbReference>
<dbReference type="EMBL" id="LSDA01000099">
    <property type="protein sequence ID" value="KXB56859.1"/>
    <property type="molecule type" value="Genomic_DNA"/>
</dbReference>
<evidence type="ECO:0000313" key="1">
    <source>
        <dbReference type="EMBL" id="KXB56859.1"/>
    </source>
</evidence>
<evidence type="ECO:0000313" key="2">
    <source>
        <dbReference type="Proteomes" id="UP000070394"/>
    </source>
</evidence>
<reference evidence="2" key="1">
    <citation type="submission" date="2016-01" db="EMBL/GenBank/DDBJ databases">
        <authorList>
            <person name="Mitreva M."/>
            <person name="Pepin K.H."/>
            <person name="Mihindukulasuriya K.A."/>
            <person name="Fulton R."/>
            <person name="Fronick C."/>
            <person name="O'Laughlin M."/>
            <person name="Miner T."/>
            <person name="Herter B."/>
            <person name="Rosa B.A."/>
            <person name="Cordes M."/>
            <person name="Tomlinson C."/>
            <person name="Wollam A."/>
            <person name="Palsikar V.B."/>
            <person name="Mardis E.R."/>
            <person name="Wilson R.K."/>
        </authorList>
    </citation>
    <scope>NUCLEOTIDE SEQUENCE [LARGE SCALE GENOMIC DNA]</scope>
    <source>
        <strain evidence="2">DNF00896</strain>
    </source>
</reference>
<dbReference type="Pfam" id="PF15583">
    <property type="entry name" value="Imm68"/>
    <property type="match status" value="1"/>
</dbReference>
<organism evidence="1 2">
    <name type="scientific">Lachnoanaerobaculum saburreum</name>
    <dbReference type="NCBI Taxonomy" id="467210"/>
    <lineage>
        <taxon>Bacteria</taxon>
        <taxon>Bacillati</taxon>
        <taxon>Bacillota</taxon>
        <taxon>Clostridia</taxon>
        <taxon>Lachnospirales</taxon>
        <taxon>Lachnospiraceae</taxon>
        <taxon>Lachnoanaerobaculum</taxon>
    </lineage>
</organism>
<sequence length="163" mass="18774">MYISKYWGDFIGGSDDSLSLIEFLEDLNKEEITLKEIFTGIGLDRQNMDFRQTVENLGFTNSIGLEIEFHFAIDIVTDLAAILLECKNNGHVNIGELYGNEDEQNRCIRVVATEEEYTAIKVALEDFVKDPKSYDLYEMIGDDIIEMAEIVKELRQELLQYEL</sequence>
<dbReference type="Proteomes" id="UP000070394">
    <property type="component" value="Unassembled WGS sequence"/>
</dbReference>
<name>A0A133ZN27_9FIRM</name>
<gene>
    <name evidence="1" type="ORF">HMPREF1866_01769</name>
</gene>
<evidence type="ECO:0008006" key="3">
    <source>
        <dbReference type="Google" id="ProtNLM"/>
    </source>
</evidence>
<dbReference type="AlphaFoldDB" id="A0A133ZN27"/>
<dbReference type="InterPro" id="IPR028276">
    <property type="entry name" value="Imm68"/>
</dbReference>
<keyword evidence="2" id="KW-1185">Reference proteome</keyword>
<comment type="caution">
    <text evidence="1">The sequence shown here is derived from an EMBL/GenBank/DDBJ whole genome shotgun (WGS) entry which is preliminary data.</text>
</comment>
<proteinExistence type="predicted"/>
<protein>
    <recommendedName>
        <fullName evidence="3">Immunity protein 68</fullName>
    </recommendedName>
</protein>
<dbReference type="OrthoDB" id="4827574at2"/>
<dbReference type="PATRIC" id="fig|467210.3.peg.1755"/>